<organism evidence="1 2">
    <name type="scientific">Grus japonensis</name>
    <name type="common">Japanese crane</name>
    <name type="synonym">Red-crowned crane</name>
    <dbReference type="NCBI Taxonomy" id="30415"/>
    <lineage>
        <taxon>Eukaryota</taxon>
        <taxon>Metazoa</taxon>
        <taxon>Chordata</taxon>
        <taxon>Craniata</taxon>
        <taxon>Vertebrata</taxon>
        <taxon>Euteleostomi</taxon>
        <taxon>Archelosauria</taxon>
        <taxon>Archosauria</taxon>
        <taxon>Dinosauria</taxon>
        <taxon>Saurischia</taxon>
        <taxon>Theropoda</taxon>
        <taxon>Coelurosauria</taxon>
        <taxon>Aves</taxon>
        <taxon>Neognathae</taxon>
        <taxon>Neoaves</taxon>
        <taxon>Gruiformes</taxon>
        <taxon>Gruidae</taxon>
        <taxon>Grus</taxon>
    </lineage>
</organism>
<keyword evidence="2" id="KW-1185">Reference proteome</keyword>
<evidence type="ECO:0000313" key="1">
    <source>
        <dbReference type="EMBL" id="GAB0182351.1"/>
    </source>
</evidence>
<evidence type="ECO:0000313" key="2">
    <source>
        <dbReference type="Proteomes" id="UP001623348"/>
    </source>
</evidence>
<gene>
    <name evidence="1" type="ORF">GRJ2_000700400</name>
</gene>
<dbReference type="Proteomes" id="UP001623348">
    <property type="component" value="Unassembled WGS sequence"/>
</dbReference>
<comment type="caution">
    <text evidence="1">The sequence shown here is derived from an EMBL/GenBank/DDBJ whole genome shotgun (WGS) entry which is preliminary data.</text>
</comment>
<dbReference type="AlphaFoldDB" id="A0ABC9W9X6"/>
<sequence length="96" mass="10764">MNFRMVPPQKIYETASVRDGCFQIIGITTTNITPGSRSPVVIMERLKKIQRKKKDQSLYNTASKGRLNRIVNMQLAAGVEVKAENVNCQIAPLKDT</sequence>
<name>A0ABC9W9X6_GRUJA</name>
<accession>A0ABC9W9X6</accession>
<proteinExistence type="predicted"/>
<dbReference type="EMBL" id="BAAFJT010000002">
    <property type="protein sequence ID" value="GAB0182351.1"/>
    <property type="molecule type" value="Genomic_DNA"/>
</dbReference>
<reference evidence="1 2" key="1">
    <citation type="submission" date="2024-06" db="EMBL/GenBank/DDBJ databases">
        <title>The draft genome of Grus japonensis, version 3.</title>
        <authorList>
            <person name="Nabeshima K."/>
            <person name="Suzuki S."/>
            <person name="Onuma M."/>
        </authorList>
    </citation>
    <scope>NUCLEOTIDE SEQUENCE [LARGE SCALE GENOMIC DNA]</scope>
    <source>
        <strain evidence="1 2">451A</strain>
    </source>
</reference>
<protein>
    <submittedName>
        <fullName evidence="1">Uncharacterized protein</fullName>
    </submittedName>
</protein>